<feature type="non-terminal residue" evidence="3">
    <location>
        <position position="1"/>
    </location>
</feature>
<evidence type="ECO:0000313" key="4">
    <source>
        <dbReference type="Proteomes" id="UP001558652"/>
    </source>
</evidence>
<reference evidence="3 4" key="1">
    <citation type="submission" date="2024-07" db="EMBL/GenBank/DDBJ databases">
        <title>Chromosome-level genome assembly of the water stick insect Ranatra chinensis (Heteroptera: Nepidae).</title>
        <authorList>
            <person name="Liu X."/>
        </authorList>
    </citation>
    <scope>NUCLEOTIDE SEQUENCE [LARGE SCALE GENOMIC DNA]</scope>
    <source>
        <strain evidence="3">Cailab_2021Rc</strain>
        <tissue evidence="3">Muscle</tissue>
    </source>
</reference>
<dbReference type="PANTHER" id="PTHR24416">
    <property type="entry name" value="TYROSINE-PROTEIN KINASE RECEPTOR"/>
    <property type="match status" value="1"/>
</dbReference>
<dbReference type="Proteomes" id="UP001558652">
    <property type="component" value="Unassembled WGS sequence"/>
</dbReference>
<dbReference type="CDD" id="cd00192">
    <property type="entry name" value="PTKc"/>
    <property type="match status" value="1"/>
</dbReference>
<feature type="domain" description="Protein kinase" evidence="2">
    <location>
        <begin position="1"/>
        <end position="191"/>
    </location>
</feature>
<evidence type="ECO:0000259" key="2">
    <source>
        <dbReference type="PROSITE" id="PS50011"/>
    </source>
</evidence>
<comment type="caution">
    <text evidence="3">The sequence shown here is derived from an EMBL/GenBank/DDBJ whole genome shotgun (WGS) entry which is preliminary data.</text>
</comment>
<dbReference type="PROSITE" id="PS00109">
    <property type="entry name" value="PROTEIN_KINASE_TYR"/>
    <property type="match status" value="1"/>
</dbReference>
<dbReference type="InterPro" id="IPR001245">
    <property type="entry name" value="Ser-Thr/Tyr_kinase_cat_dom"/>
</dbReference>
<dbReference type="SUPFAM" id="SSF56112">
    <property type="entry name" value="Protein kinase-like (PK-like)"/>
    <property type="match status" value="1"/>
</dbReference>
<proteinExistence type="predicted"/>
<dbReference type="Gene3D" id="1.10.510.10">
    <property type="entry name" value="Transferase(Phosphotransferase) domain 1"/>
    <property type="match status" value="1"/>
</dbReference>
<dbReference type="InterPro" id="IPR000719">
    <property type="entry name" value="Prot_kinase_dom"/>
</dbReference>
<keyword evidence="4" id="KW-1185">Reference proteome</keyword>
<evidence type="ECO:0000313" key="3">
    <source>
        <dbReference type="EMBL" id="KAL1129987.1"/>
    </source>
</evidence>
<dbReference type="AlphaFoldDB" id="A0ABD0YRQ9"/>
<evidence type="ECO:0000256" key="1">
    <source>
        <dbReference type="SAM" id="MobiDB-lite"/>
    </source>
</evidence>
<sequence length="200" mass="23011">DDGYLVSKEPDWRSSYQGDHGAKNDRPICSQDLLCWSYQIARGMEYLASRKVLHGDLAARNILLAEENVVKICDFGFARHMNSGNYCKKGNDPLPVKWMSIEALRDSIFSTQSDIWAFGIVLWEIFALAKTPYPGIQFGQKLFNKLLEGYRMEKPEFATKDMYNLMKDCWQEEPMSRPSFTECAERIGSMLEESVKQVLN</sequence>
<dbReference type="EMBL" id="JBFDAA010000008">
    <property type="protein sequence ID" value="KAL1129987.1"/>
    <property type="molecule type" value="Genomic_DNA"/>
</dbReference>
<dbReference type="InterPro" id="IPR050122">
    <property type="entry name" value="RTK"/>
</dbReference>
<name>A0ABD0YRQ9_9HEMI</name>
<dbReference type="Pfam" id="PF07714">
    <property type="entry name" value="PK_Tyr_Ser-Thr"/>
    <property type="match status" value="1"/>
</dbReference>
<dbReference type="FunFam" id="1.10.510.10:FF:000373">
    <property type="entry name" value="Receptor protein-tyrosine kinase"/>
    <property type="match status" value="1"/>
</dbReference>
<protein>
    <recommendedName>
        <fullName evidence="2">Protein kinase domain-containing protein</fullName>
    </recommendedName>
</protein>
<accession>A0ABD0YRQ9</accession>
<dbReference type="InterPro" id="IPR011009">
    <property type="entry name" value="Kinase-like_dom_sf"/>
</dbReference>
<dbReference type="PRINTS" id="PR00109">
    <property type="entry name" value="TYRKINASE"/>
</dbReference>
<gene>
    <name evidence="3" type="ORF">AAG570_012930</name>
</gene>
<dbReference type="PANTHER" id="PTHR24416:SF600">
    <property type="entry name" value="PDGF- AND VEGF-RECEPTOR RELATED, ISOFORM J"/>
    <property type="match status" value="1"/>
</dbReference>
<organism evidence="3 4">
    <name type="scientific">Ranatra chinensis</name>
    <dbReference type="NCBI Taxonomy" id="642074"/>
    <lineage>
        <taxon>Eukaryota</taxon>
        <taxon>Metazoa</taxon>
        <taxon>Ecdysozoa</taxon>
        <taxon>Arthropoda</taxon>
        <taxon>Hexapoda</taxon>
        <taxon>Insecta</taxon>
        <taxon>Pterygota</taxon>
        <taxon>Neoptera</taxon>
        <taxon>Paraneoptera</taxon>
        <taxon>Hemiptera</taxon>
        <taxon>Heteroptera</taxon>
        <taxon>Panheteroptera</taxon>
        <taxon>Nepomorpha</taxon>
        <taxon>Nepidae</taxon>
        <taxon>Ranatrinae</taxon>
        <taxon>Ranatra</taxon>
    </lineage>
</organism>
<feature type="region of interest" description="Disordered" evidence="1">
    <location>
        <begin position="1"/>
        <end position="23"/>
    </location>
</feature>
<dbReference type="PROSITE" id="PS50011">
    <property type="entry name" value="PROTEIN_KINASE_DOM"/>
    <property type="match status" value="1"/>
</dbReference>
<dbReference type="InterPro" id="IPR008266">
    <property type="entry name" value="Tyr_kinase_AS"/>
</dbReference>